<dbReference type="PhylomeDB" id="A0A0G4G4Z2"/>
<dbReference type="GO" id="GO:0000287">
    <property type="term" value="F:magnesium ion binding"/>
    <property type="evidence" value="ECO:0007669"/>
    <property type="project" value="InterPro"/>
</dbReference>
<dbReference type="InterPro" id="IPR050559">
    <property type="entry name" value="P-Pant_transferase_sf"/>
</dbReference>
<keyword evidence="2" id="KW-0808">Transferase</keyword>
<dbReference type="OrthoDB" id="26719at2759"/>
<dbReference type="AlphaFoldDB" id="A0A0G4G4Z2"/>
<feature type="region of interest" description="Disordered" evidence="3">
    <location>
        <begin position="26"/>
        <end position="45"/>
    </location>
</feature>
<evidence type="ECO:0000256" key="1">
    <source>
        <dbReference type="ARBA" id="ARBA00013172"/>
    </source>
</evidence>
<evidence type="ECO:0000259" key="5">
    <source>
        <dbReference type="Pfam" id="PF22624"/>
    </source>
</evidence>
<dbReference type="SUPFAM" id="SSF56214">
    <property type="entry name" value="4'-phosphopantetheinyl transferase"/>
    <property type="match status" value="2"/>
</dbReference>
<dbReference type="EC" id="2.7.8.7" evidence="1"/>
<dbReference type="GO" id="GO:0005829">
    <property type="term" value="C:cytosol"/>
    <property type="evidence" value="ECO:0007669"/>
    <property type="project" value="TreeGrafter"/>
</dbReference>
<evidence type="ECO:0000313" key="7">
    <source>
        <dbReference type="Proteomes" id="UP000041254"/>
    </source>
</evidence>
<dbReference type="Pfam" id="PF22624">
    <property type="entry name" value="AASDHPPT_N"/>
    <property type="match status" value="1"/>
</dbReference>
<dbReference type="InterPro" id="IPR037143">
    <property type="entry name" value="4-PPantetheinyl_Trfase_dom_sf"/>
</dbReference>
<proteinExistence type="predicted"/>
<dbReference type="GO" id="GO:0019878">
    <property type="term" value="P:lysine biosynthetic process via aminoadipic acid"/>
    <property type="evidence" value="ECO:0007669"/>
    <property type="project" value="TreeGrafter"/>
</dbReference>
<dbReference type="InParanoid" id="A0A0G4G4Z2"/>
<feature type="domain" description="4'-phosphopantetheinyl transferase" evidence="4">
    <location>
        <begin position="165"/>
        <end position="251"/>
    </location>
</feature>
<dbReference type="InterPro" id="IPR008278">
    <property type="entry name" value="4-PPantetheinyl_Trfase_dom"/>
</dbReference>
<reference evidence="6 7" key="1">
    <citation type="submission" date="2014-11" db="EMBL/GenBank/DDBJ databases">
        <authorList>
            <person name="Zhu J."/>
            <person name="Qi W."/>
            <person name="Song R."/>
        </authorList>
    </citation>
    <scope>NUCLEOTIDE SEQUENCE [LARGE SCALE GENOMIC DNA]</scope>
</reference>
<dbReference type="Pfam" id="PF01648">
    <property type="entry name" value="ACPS"/>
    <property type="match status" value="1"/>
</dbReference>
<evidence type="ECO:0000313" key="6">
    <source>
        <dbReference type="EMBL" id="CEM23170.1"/>
    </source>
</evidence>
<name>A0A0G4G4Z2_VITBC</name>
<gene>
    <name evidence="6" type="ORF">Vbra_16983</name>
</gene>
<organism evidence="6 7">
    <name type="scientific">Vitrella brassicaformis (strain CCMP3155)</name>
    <dbReference type="NCBI Taxonomy" id="1169540"/>
    <lineage>
        <taxon>Eukaryota</taxon>
        <taxon>Sar</taxon>
        <taxon>Alveolata</taxon>
        <taxon>Colpodellida</taxon>
        <taxon>Vitrellaceae</taxon>
        <taxon>Vitrella</taxon>
    </lineage>
</organism>
<evidence type="ECO:0000256" key="3">
    <source>
        <dbReference type="SAM" id="MobiDB-lite"/>
    </source>
</evidence>
<dbReference type="InterPro" id="IPR055066">
    <property type="entry name" value="AASDHPPT_N"/>
</dbReference>
<evidence type="ECO:0000259" key="4">
    <source>
        <dbReference type="Pfam" id="PF01648"/>
    </source>
</evidence>
<dbReference type="VEuPathDB" id="CryptoDB:Vbra_16983"/>
<feature type="domain" description="4'-phosphopantetheinyl transferase N-terminal" evidence="5">
    <location>
        <begin position="73"/>
        <end position="162"/>
    </location>
</feature>
<dbReference type="GO" id="GO:0008897">
    <property type="term" value="F:holo-[acyl-carrier-protein] synthase activity"/>
    <property type="evidence" value="ECO:0007669"/>
    <property type="project" value="UniProtKB-EC"/>
</dbReference>
<dbReference type="PANTHER" id="PTHR12215">
    <property type="entry name" value="PHOSPHOPANTETHEINE TRANSFERASE"/>
    <property type="match status" value="1"/>
</dbReference>
<sequence length="346" mass="38734">MPTDVVSSTRVPSWNGALENQNQRQIAASLDEPFPSPTSRMGRLRDSSDSYAVRILLCEVANTVLDEGLRECLAEILPQSEIDQIYRFRFDADRRMALASRVLARHVIADEGGSDTDMLAIDIERSKKAGNRPIWKPSSPKDRFIHFNVSHDKDVVVLAASRQLVGIDVMRIATTKEDRPLRDFFDSLRGSFSALEWRYITQPAGERDQLERFMELWTMKEAYVKAIATGLYVEPLRLECVSECNGASTSSTSTPPQASFALGPMKVDGKPLASFCFRHLRQPDGYMICLAMGPHKAAHELYGSFIPNDVLTCPYDPPAALTDEQVWVEAVDLTDLINRYTIPGAF</sequence>
<keyword evidence="7" id="KW-1185">Reference proteome</keyword>
<dbReference type="EMBL" id="CDMY01000562">
    <property type="protein sequence ID" value="CEM23170.1"/>
    <property type="molecule type" value="Genomic_DNA"/>
</dbReference>
<dbReference type="Gene3D" id="3.90.470.20">
    <property type="entry name" value="4'-phosphopantetheinyl transferase domain"/>
    <property type="match status" value="2"/>
</dbReference>
<evidence type="ECO:0000256" key="2">
    <source>
        <dbReference type="ARBA" id="ARBA00022679"/>
    </source>
</evidence>
<dbReference type="PANTHER" id="PTHR12215:SF10">
    <property type="entry name" value="L-AMINOADIPATE-SEMIALDEHYDE DEHYDROGENASE-PHOSPHOPANTETHEINYL TRANSFERASE"/>
    <property type="match status" value="1"/>
</dbReference>
<dbReference type="STRING" id="1169540.A0A0G4G4Z2"/>
<dbReference type="Proteomes" id="UP000041254">
    <property type="component" value="Unassembled WGS sequence"/>
</dbReference>
<protein>
    <recommendedName>
        <fullName evidence="1">holo-[acyl-carrier-protein] synthase</fullName>
        <ecNumber evidence="1">2.7.8.7</ecNumber>
    </recommendedName>
</protein>
<accession>A0A0G4G4Z2</accession>